<protein>
    <submittedName>
        <fullName evidence="2">Uncharacterized protein</fullName>
    </submittedName>
</protein>
<evidence type="ECO:0000256" key="1">
    <source>
        <dbReference type="SAM" id="MobiDB-lite"/>
    </source>
</evidence>
<evidence type="ECO:0000313" key="2">
    <source>
        <dbReference type="EMBL" id="KAF9452112.1"/>
    </source>
</evidence>
<feature type="region of interest" description="Disordered" evidence="1">
    <location>
        <begin position="22"/>
        <end position="69"/>
    </location>
</feature>
<dbReference type="AlphaFoldDB" id="A0A9P5XKJ0"/>
<sequence length="69" mass="8018">MVISSRWAGTNETLTRRNRVLMNGRSHSGSAAERDRINKNADRRWSKHRRTSNRAFGSGMYNVRPRRSS</sequence>
<organism evidence="2 3">
    <name type="scientific">Macrolepiota fuliginosa MF-IS2</name>
    <dbReference type="NCBI Taxonomy" id="1400762"/>
    <lineage>
        <taxon>Eukaryota</taxon>
        <taxon>Fungi</taxon>
        <taxon>Dikarya</taxon>
        <taxon>Basidiomycota</taxon>
        <taxon>Agaricomycotina</taxon>
        <taxon>Agaricomycetes</taxon>
        <taxon>Agaricomycetidae</taxon>
        <taxon>Agaricales</taxon>
        <taxon>Agaricineae</taxon>
        <taxon>Agaricaceae</taxon>
        <taxon>Macrolepiota</taxon>
    </lineage>
</organism>
<evidence type="ECO:0000313" key="3">
    <source>
        <dbReference type="Proteomes" id="UP000807342"/>
    </source>
</evidence>
<gene>
    <name evidence="2" type="ORF">P691DRAFT_805640</name>
</gene>
<proteinExistence type="predicted"/>
<dbReference type="EMBL" id="MU151075">
    <property type="protein sequence ID" value="KAF9452112.1"/>
    <property type="molecule type" value="Genomic_DNA"/>
</dbReference>
<accession>A0A9P5XKJ0</accession>
<comment type="caution">
    <text evidence="2">The sequence shown here is derived from an EMBL/GenBank/DDBJ whole genome shotgun (WGS) entry which is preliminary data.</text>
</comment>
<dbReference type="Proteomes" id="UP000807342">
    <property type="component" value="Unassembled WGS sequence"/>
</dbReference>
<keyword evidence="3" id="KW-1185">Reference proteome</keyword>
<feature type="compositionally biased region" description="Basic and acidic residues" evidence="1">
    <location>
        <begin position="32"/>
        <end position="44"/>
    </location>
</feature>
<reference evidence="2" key="1">
    <citation type="submission" date="2020-11" db="EMBL/GenBank/DDBJ databases">
        <authorList>
            <consortium name="DOE Joint Genome Institute"/>
            <person name="Ahrendt S."/>
            <person name="Riley R."/>
            <person name="Andreopoulos W."/>
            <person name="Labutti K."/>
            <person name="Pangilinan J."/>
            <person name="Ruiz-Duenas F.J."/>
            <person name="Barrasa J.M."/>
            <person name="Sanchez-Garcia M."/>
            <person name="Camarero S."/>
            <person name="Miyauchi S."/>
            <person name="Serrano A."/>
            <person name="Linde D."/>
            <person name="Babiker R."/>
            <person name="Drula E."/>
            <person name="Ayuso-Fernandez I."/>
            <person name="Pacheco R."/>
            <person name="Padilla G."/>
            <person name="Ferreira P."/>
            <person name="Barriuso J."/>
            <person name="Kellner H."/>
            <person name="Castanera R."/>
            <person name="Alfaro M."/>
            <person name="Ramirez L."/>
            <person name="Pisabarro A.G."/>
            <person name="Kuo A."/>
            <person name="Tritt A."/>
            <person name="Lipzen A."/>
            <person name="He G."/>
            <person name="Yan M."/>
            <person name="Ng V."/>
            <person name="Cullen D."/>
            <person name="Martin F."/>
            <person name="Rosso M.-N."/>
            <person name="Henrissat B."/>
            <person name="Hibbett D."/>
            <person name="Martinez A.T."/>
            <person name="Grigoriev I.V."/>
        </authorList>
    </citation>
    <scope>NUCLEOTIDE SEQUENCE</scope>
    <source>
        <strain evidence="2">MF-IS2</strain>
    </source>
</reference>
<name>A0A9P5XKJ0_9AGAR</name>